<organism evidence="2 3">
    <name type="scientific">Plectus sambesii</name>
    <dbReference type="NCBI Taxonomy" id="2011161"/>
    <lineage>
        <taxon>Eukaryota</taxon>
        <taxon>Metazoa</taxon>
        <taxon>Ecdysozoa</taxon>
        <taxon>Nematoda</taxon>
        <taxon>Chromadorea</taxon>
        <taxon>Plectida</taxon>
        <taxon>Plectina</taxon>
        <taxon>Plectoidea</taxon>
        <taxon>Plectidae</taxon>
        <taxon>Plectus</taxon>
    </lineage>
</organism>
<evidence type="ECO:0000313" key="3">
    <source>
        <dbReference type="WBParaSite" id="PSAMB.scaffold11520size3294.g34203.t1"/>
    </source>
</evidence>
<reference evidence="3" key="1">
    <citation type="submission" date="2022-11" db="UniProtKB">
        <authorList>
            <consortium name="WormBaseParasite"/>
        </authorList>
    </citation>
    <scope>IDENTIFICATION</scope>
</reference>
<keyword evidence="2" id="KW-1185">Reference proteome</keyword>
<accession>A0A914UQ75</accession>
<dbReference type="WBParaSite" id="PSAMB.scaffold11520size3294.g34203.t1">
    <property type="protein sequence ID" value="PSAMB.scaffold11520size3294.g34203.t1"/>
    <property type="gene ID" value="PSAMB.scaffold11520size3294.g34203"/>
</dbReference>
<proteinExistence type="predicted"/>
<feature type="compositionally biased region" description="Polar residues" evidence="1">
    <location>
        <begin position="60"/>
        <end position="96"/>
    </location>
</feature>
<dbReference type="Proteomes" id="UP000887566">
    <property type="component" value="Unplaced"/>
</dbReference>
<name>A0A914UQ75_9BILA</name>
<dbReference type="AlphaFoldDB" id="A0A914UQ75"/>
<sequence>MASLGGYGRGRRPQPATNASNDALPAPGGGGGQMRPSDSGNSFNSMDGAGLGRGLPRPTRTFNNSVTQQSHAANVSQPGGFNGSFNVTGITSSNPD</sequence>
<evidence type="ECO:0000256" key="1">
    <source>
        <dbReference type="SAM" id="MobiDB-lite"/>
    </source>
</evidence>
<feature type="compositionally biased region" description="Polar residues" evidence="1">
    <location>
        <begin position="36"/>
        <end position="45"/>
    </location>
</feature>
<feature type="region of interest" description="Disordered" evidence="1">
    <location>
        <begin position="1"/>
        <end position="96"/>
    </location>
</feature>
<evidence type="ECO:0000313" key="2">
    <source>
        <dbReference type="Proteomes" id="UP000887566"/>
    </source>
</evidence>
<protein>
    <submittedName>
        <fullName evidence="3">Uncharacterized protein</fullName>
    </submittedName>
</protein>